<dbReference type="Pfam" id="PF00202">
    <property type="entry name" value="Aminotran_3"/>
    <property type="match status" value="1"/>
</dbReference>
<evidence type="ECO:0000256" key="5">
    <source>
        <dbReference type="ARBA" id="ARBA00022898"/>
    </source>
</evidence>
<accession>A0ABD5MBB2</accession>
<dbReference type="PANTHER" id="PTHR43206:SF2">
    <property type="entry name" value="4-AMINOBUTYRATE AMINOTRANSFERASE GABT"/>
    <property type="match status" value="1"/>
</dbReference>
<dbReference type="SUPFAM" id="SSF53383">
    <property type="entry name" value="PLP-dependent transferases"/>
    <property type="match status" value="1"/>
</dbReference>
<dbReference type="AlphaFoldDB" id="A0ABD5MBB2"/>
<dbReference type="InterPro" id="IPR015422">
    <property type="entry name" value="PyrdxlP-dep_Trfase_small"/>
</dbReference>
<dbReference type="PANTHER" id="PTHR43206">
    <property type="entry name" value="AMINOTRANSFERASE"/>
    <property type="match status" value="1"/>
</dbReference>
<evidence type="ECO:0000313" key="8">
    <source>
        <dbReference type="Proteomes" id="UP001570511"/>
    </source>
</evidence>
<dbReference type="InterPro" id="IPR049704">
    <property type="entry name" value="Aminotrans_3_PPA_site"/>
</dbReference>
<comment type="similarity">
    <text evidence="2 6">Belongs to the class-III pyridoxal-phosphate-dependent aminotransferase family.</text>
</comment>
<dbReference type="InterPro" id="IPR015421">
    <property type="entry name" value="PyrdxlP-dep_Trfase_major"/>
</dbReference>
<protein>
    <submittedName>
        <fullName evidence="7">Aspartate aminotransferase family protein</fullName>
    </submittedName>
</protein>
<comment type="cofactor">
    <cofactor evidence="1">
        <name>pyridoxal 5'-phosphate</name>
        <dbReference type="ChEBI" id="CHEBI:597326"/>
    </cofactor>
</comment>
<evidence type="ECO:0000256" key="3">
    <source>
        <dbReference type="ARBA" id="ARBA00022576"/>
    </source>
</evidence>
<dbReference type="InterPro" id="IPR015424">
    <property type="entry name" value="PyrdxlP-dep_Trfase"/>
</dbReference>
<gene>
    <name evidence="7" type="ORF">OS889_09165</name>
</gene>
<evidence type="ECO:0000256" key="6">
    <source>
        <dbReference type="RuleBase" id="RU003560"/>
    </source>
</evidence>
<dbReference type="RefSeq" id="WP_372389259.1">
    <property type="nucleotide sequence ID" value="NZ_JBGNYA010000001.1"/>
</dbReference>
<comment type="caution">
    <text evidence="7">The sequence shown here is derived from an EMBL/GenBank/DDBJ whole genome shotgun (WGS) entry which is preliminary data.</text>
</comment>
<dbReference type="EMBL" id="JBGNYA010000001">
    <property type="protein sequence ID" value="MFA1611173.1"/>
    <property type="molecule type" value="Genomic_DNA"/>
</dbReference>
<dbReference type="CDD" id="cd00610">
    <property type="entry name" value="OAT_like"/>
    <property type="match status" value="1"/>
</dbReference>
<evidence type="ECO:0000256" key="1">
    <source>
        <dbReference type="ARBA" id="ARBA00001933"/>
    </source>
</evidence>
<evidence type="ECO:0000256" key="4">
    <source>
        <dbReference type="ARBA" id="ARBA00022679"/>
    </source>
</evidence>
<dbReference type="Proteomes" id="UP001570511">
    <property type="component" value="Unassembled WGS sequence"/>
</dbReference>
<organism evidence="7 8">
    <name type="scientific">Halobellus rubicundus</name>
    <dbReference type="NCBI Taxonomy" id="2996466"/>
    <lineage>
        <taxon>Archaea</taxon>
        <taxon>Methanobacteriati</taxon>
        <taxon>Methanobacteriota</taxon>
        <taxon>Stenosarchaea group</taxon>
        <taxon>Halobacteria</taxon>
        <taxon>Halobacteriales</taxon>
        <taxon>Haloferacaceae</taxon>
        <taxon>Halobellus</taxon>
    </lineage>
</organism>
<keyword evidence="3 7" id="KW-0032">Aminotransferase</keyword>
<reference evidence="7 8" key="1">
    <citation type="submission" date="2024-08" db="EMBL/GenBank/DDBJ databases">
        <title>Halobellus sp. MBLA0158 whole genome sequence.</title>
        <authorList>
            <person name="Hwang C.Y."/>
            <person name="Cho E.-S."/>
            <person name="Seo M.-J."/>
        </authorList>
    </citation>
    <scope>NUCLEOTIDE SEQUENCE [LARGE SCALE GENOMIC DNA]</scope>
    <source>
        <strain evidence="7 8">MBLA0158</strain>
    </source>
</reference>
<dbReference type="PIRSF" id="PIRSF000521">
    <property type="entry name" value="Transaminase_4ab_Lys_Orn"/>
    <property type="match status" value="1"/>
</dbReference>
<dbReference type="PROSITE" id="PS00600">
    <property type="entry name" value="AA_TRANSFER_CLASS_3"/>
    <property type="match status" value="1"/>
</dbReference>
<dbReference type="Gene3D" id="3.90.1150.10">
    <property type="entry name" value="Aspartate Aminotransferase, domain 1"/>
    <property type="match status" value="1"/>
</dbReference>
<sequence length="447" mass="48531">MDRAVVEPDVDAVPGAKAERWVTHHHEVAAPSTAAYEFVWDLTEEAIGPFCTDVDGNVFLDFTSHVASSPLGYNNPTVRERMAALDLPSPTKIAGQSFYAGTGWPPEDSDLPGPTQLMDRLTELGSGYDLDTVFLSNSGAEAVENAIKICYDHRGGAGQAITFEGAFHGRTLGALSLNRSKAVHRRDFPEIPGVHAVPYCEDRTCTPESCSCGFFAGDGSRLRSMLDPDRGYVDPDDLAYLIIEPVQGEGGYRFPSEAFAEEIADVCETHDVLLIADEIQTGVGRTGEWWGSDHYPFEPDVIASAKALQVGATLSRREIFPEEKSRLSSTWGAGDVLAALQGAVTIDVIESEGLLRNAREKGDRLMGRLREADLADVDNVRGRGLLVAFDLPTKERRDAVIRAALERGLLTLGCGYRSIRLLPPLDVTEREIDLGAELLIEAVEAGE</sequence>
<keyword evidence="5 6" id="KW-0663">Pyridoxal phosphate</keyword>
<dbReference type="Gene3D" id="3.40.640.10">
    <property type="entry name" value="Type I PLP-dependent aspartate aminotransferase-like (Major domain)"/>
    <property type="match status" value="1"/>
</dbReference>
<dbReference type="InterPro" id="IPR005814">
    <property type="entry name" value="Aminotrans_3"/>
</dbReference>
<name>A0ABD5MBB2_9EURY</name>
<evidence type="ECO:0000256" key="2">
    <source>
        <dbReference type="ARBA" id="ARBA00008954"/>
    </source>
</evidence>
<keyword evidence="4" id="KW-0808">Transferase</keyword>
<evidence type="ECO:0000313" key="7">
    <source>
        <dbReference type="EMBL" id="MFA1611173.1"/>
    </source>
</evidence>
<dbReference type="GO" id="GO:0008483">
    <property type="term" value="F:transaminase activity"/>
    <property type="evidence" value="ECO:0007669"/>
    <property type="project" value="UniProtKB-KW"/>
</dbReference>
<keyword evidence="8" id="KW-1185">Reference proteome</keyword>
<proteinExistence type="inferred from homology"/>